<dbReference type="InterPro" id="IPR024909">
    <property type="entry name" value="Cys-tRNA/MSH_ligase"/>
</dbReference>
<evidence type="ECO:0000256" key="6">
    <source>
        <dbReference type="ARBA" id="ARBA00022723"/>
    </source>
</evidence>
<dbReference type="GO" id="GO:0005829">
    <property type="term" value="C:cytosol"/>
    <property type="evidence" value="ECO:0007669"/>
    <property type="project" value="TreeGrafter"/>
</dbReference>
<dbReference type="PANTHER" id="PTHR10890:SF3">
    <property type="entry name" value="CYSTEINE--TRNA LIGASE, CYTOPLASMIC"/>
    <property type="match status" value="1"/>
</dbReference>
<feature type="binding site" evidence="13">
    <location>
        <position position="269"/>
    </location>
    <ligand>
        <name>ATP</name>
        <dbReference type="ChEBI" id="CHEBI:30616"/>
    </ligand>
</feature>
<keyword evidence="4 13" id="KW-0963">Cytoplasm</keyword>
<proteinExistence type="inferred from homology"/>
<reference evidence="16" key="2">
    <citation type="submission" date="2012-10" db="EMBL/GenBank/DDBJ databases">
        <title>Improved high-quality draft of Thermaerobacter subterraneus C21, DSM 13965.</title>
        <authorList>
            <consortium name="DOE Joint Genome Institute"/>
            <person name="Eisen J."/>
            <person name="Huntemann M."/>
            <person name="Wei C.-L."/>
            <person name="Han J."/>
            <person name="Detter J.C."/>
            <person name="Han C."/>
            <person name="Tapia R."/>
            <person name="Chen A."/>
            <person name="Kyrpides N."/>
            <person name="Mavromatis K."/>
            <person name="Markowitz V."/>
            <person name="Szeto E."/>
            <person name="Ivanova N."/>
            <person name="Mikhailova N."/>
            <person name="Ovchinnikova G."/>
            <person name="Pagani I."/>
            <person name="Pati A."/>
            <person name="Goodwin L."/>
            <person name="Nordberg H.P."/>
            <person name="Cantor M.N."/>
            <person name="Hua S.X."/>
            <person name="Woyke T."/>
            <person name="Eisen J."/>
            <person name="Klenk H.-P."/>
        </authorList>
    </citation>
    <scope>NUCLEOTIDE SEQUENCE [LARGE SCALE GENOMIC DNA]</scope>
    <source>
        <strain evidence="16">DSM 13965</strain>
    </source>
</reference>
<comment type="caution">
    <text evidence="16">The sequence shown here is derived from an EMBL/GenBank/DDBJ whole genome shotgun (WGS) entry which is preliminary data.</text>
</comment>
<dbReference type="NCBIfam" id="TIGR00435">
    <property type="entry name" value="cysS"/>
    <property type="match status" value="1"/>
</dbReference>
<sequence length="529" mass="58869">MAIQIYNTLTGQKEPFEPLEPGRVRMYNCGPTVYDYFHVGNLRTFLFFDVVRGWLEYRGYRVRYIQNFTDIDDKLIRRAAERGISVKELADEQIRAYFEDADALGIVRADVHPRVSEKIGAIIGLIQRLIDQGYAYVANGDVFFDVSRFRDYGKLSGQRTEQLLAGARVEASENKRNPLDFALWKAQKPGEPAWDSPWGPGRPGWHIECSAMAMDELGTTLDIHSGGSDLVFPHHENEIAQSEAATGQPFARYWMHVALVQVGGQRMGKSMGNFWRVRDLRARFHPEAIRLFILSAHYRNPLEFSLEALEQAERARQRLTNFIAHLEHLLAVAPAGDEPAARAASGGAQDDPAEARRGLEGPGSAVGTAAGTPERAGAPESSLVPAAQVDWPARLAQARAEFEQAMDDDFNTADALAALFTLARDGHKALGPGSPRAWIQATLDLIRDLGRPLRLFRTGAAGEPAGDAQALLDLLVEVRQYARSIRDYELADRIRDRLAELGYILEDTPAGTRVRRREHPEPLARGARP</sequence>
<keyword evidence="11 13" id="KW-0030">Aminoacyl-tRNA synthetase</keyword>
<evidence type="ECO:0000256" key="13">
    <source>
        <dbReference type="HAMAP-Rule" id="MF_00041"/>
    </source>
</evidence>
<evidence type="ECO:0000256" key="4">
    <source>
        <dbReference type="ARBA" id="ARBA00022490"/>
    </source>
</evidence>
<dbReference type="eggNOG" id="COG0215">
    <property type="taxonomic scope" value="Bacteria"/>
</dbReference>
<evidence type="ECO:0000256" key="9">
    <source>
        <dbReference type="ARBA" id="ARBA00022840"/>
    </source>
</evidence>
<comment type="cofactor">
    <cofactor evidence="13">
        <name>Zn(2+)</name>
        <dbReference type="ChEBI" id="CHEBI:29105"/>
    </cofactor>
    <text evidence="13">Binds 1 zinc ion per subunit.</text>
</comment>
<dbReference type="InterPro" id="IPR015803">
    <property type="entry name" value="Cys-tRNA-ligase"/>
</dbReference>
<comment type="subcellular location">
    <subcellularLocation>
        <location evidence="1 13">Cytoplasm</location>
    </subcellularLocation>
</comment>
<feature type="binding site" evidence="13">
    <location>
        <position position="234"/>
    </location>
    <ligand>
        <name>Zn(2+)</name>
        <dbReference type="ChEBI" id="CHEBI:29105"/>
    </ligand>
</feature>
<comment type="similarity">
    <text evidence="2 13">Belongs to the class-I aminoacyl-tRNA synthetase family.</text>
</comment>
<feature type="short sequence motif" description="'HIGH' region" evidence="13">
    <location>
        <begin position="31"/>
        <end position="41"/>
    </location>
</feature>
<keyword evidence="17" id="KW-1185">Reference proteome</keyword>
<dbReference type="GO" id="GO:0008270">
    <property type="term" value="F:zinc ion binding"/>
    <property type="evidence" value="ECO:0007669"/>
    <property type="project" value="UniProtKB-UniRule"/>
</dbReference>
<organism evidence="16 17">
    <name type="scientific">Thermaerobacter subterraneus DSM 13965</name>
    <dbReference type="NCBI Taxonomy" id="867903"/>
    <lineage>
        <taxon>Bacteria</taxon>
        <taxon>Bacillati</taxon>
        <taxon>Bacillota</taxon>
        <taxon>Clostridia</taxon>
        <taxon>Eubacteriales</taxon>
        <taxon>Clostridiales Family XVII. Incertae Sedis</taxon>
        <taxon>Thermaerobacter</taxon>
    </lineage>
</organism>
<keyword evidence="6 13" id="KW-0479">Metal-binding</keyword>
<evidence type="ECO:0000313" key="17">
    <source>
        <dbReference type="Proteomes" id="UP000005710"/>
    </source>
</evidence>
<feature type="binding site" evidence="13">
    <location>
        <position position="29"/>
    </location>
    <ligand>
        <name>Zn(2+)</name>
        <dbReference type="ChEBI" id="CHEBI:29105"/>
    </ligand>
</feature>
<evidence type="ECO:0000256" key="1">
    <source>
        <dbReference type="ARBA" id="ARBA00004496"/>
    </source>
</evidence>
<dbReference type="PRINTS" id="PR00983">
    <property type="entry name" value="TRNASYNTHCYS"/>
</dbReference>
<dbReference type="InterPro" id="IPR014729">
    <property type="entry name" value="Rossmann-like_a/b/a_fold"/>
</dbReference>
<dbReference type="GO" id="GO:0006423">
    <property type="term" value="P:cysteinyl-tRNA aminoacylation"/>
    <property type="evidence" value="ECO:0007669"/>
    <property type="project" value="UniProtKB-UniRule"/>
</dbReference>
<keyword evidence="7 13" id="KW-0547">Nucleotide-binding</keyword>
<dbReference type="Gene3D" id="3.40.50.620">
    <property type="entry name" value="HUPs"/>
    <property type="match status" value="1"/>
</dbReference>
<dbReference type="FunFam" id="3.40.50.620:FF:000009">
    <property type="entry name" value="Cysteine--tRNA ligase"/>
    <property type="match status" value="1"/>
</dbReference>
<dbReference type="Gene3D" id="1.20.120.1910">
    <property type="entry name" value="Cysteine-tRNA ligase, C-terminal anti-codon recognition domain"/>
    <property type="match status" value="1"/>
</dbReference>
<dbReference type="AlphaFoldDB" id="K6Q1H9"/>
<dbReference type="GO" id="GO:0004817">
    <property type="term" value="F:cysteine-tRNA ligase activity"/>
    <property type="evidence" value="ECO:0007669"/>
    <property type="project" value="UniProtKB-UniRule"/>
</dbReference>
<dbReference type="InterPro" id="IPR032678">
    <property type="entry name" value="tRNA-synt_1_cat_dom"/>
</dbReference>
<evidence type="ECO:0000256" key="8">
    <source>
        <dbReference type="ARBA" id="ARBA00022833"/>
    </source>
</evidence>
<feature type="region of interest" description="Disordered" evidence="14">
    <location>
        <begin position="340"/>
        <end position="380"/>
    </location>
</feature>
<comment type="subunit">
    <text evidence="3 13">Monomer.</text>
</comment>
<evidence type="ECO:0000256" key="14">
    <source>
        <dbReference type="SAM" id="MobiDB-lite"/>
    </source>
</evidence>
<protein>
    <recommendedName>
        <fullName evidence="13">Cysteine--tRNA ligase</fullName>
        <ecNumber evidence="13">6.1.1.16</ecNumber>
    </recommendedName>
    <alternativeName>
        <fullName evidence="13">Cysteinyl-tRNA synthetase</fullName>
        <shortName evidence="13">CysRS</shortName>
    </alternativeName>
</protein>
<dbReference type="SMART" id="SM00840">
    <property type="entry name" value="DALR_2"/>
    <property type="match status" value="1"/>
</dbReference>
<accession>K6Q1H9</accession>
<evidence type="ECO:0000256" key="11">
    <source>
        <dbReference type="ARBA" id="ARBA00023146"/>
    </source>
</evidence>
<dbReference type="OrthoDB" id="9815130at2"/>
<dbReference type="Pfam" id="PF09190">
    <property type="entry name" value="DALR_2"/>
    <property type="match status" value="1"/>
</dbReference>
<feature type="domain" description="Cysteinyl-tRNA synthetase class Ia DALR" evidence="15">
    <location>
        <begin position="401"/>
        <end position="472"/>
    </location>
</feature>
<evidence type="ECO:0000256" key="10">
    <source>
        <dbReference type="ARBA" id="ARBA00022917"/>
    </source>
</evidence>
<keyword evidence="8 13" id="KW-0862">Zinc</keyword>
<dbReference type="Pfam" id="PF01406">
    <property type="entry name" value="tRNA-synt_1e"/>
    <property type="match status" value="1"/>
</dbReference>
<evidence type="ECO:0000256" key="5">
    <source>
        <dbReference type="ARBA" id="ARBA00022598"/>
    </source>
</evidence>
<evidence type="ECO:0000256" key="2">
    <source>
        <dbReference type="ARBA" id="ARBA00005594"/>
    </source>
</evidence>
<gene>
    <name evidence="13" type="primary">cysS</name>
    <name evidence="16" type="ORF">ThesuDRAFT_00535</name>
</gene>
<dbReference type="STRING" id="867903.ThesuDRAFT_00535"/>
<dbReference type="EC" id="6.1.1.16" evidence="13"/>
<evidence type="ECO:0000256" key="7">
    <source>
        <dbReference type="ARBA" id="ARBA00022741"/>
    </source>
</evidence>
<reference evidence="16" key="1">
    <citation type="submission" date="2010-10" db="EMBL/GenBank/DDBJ databases">
        <authorList>
            <consortium name="US DOE Joint Genome Institute (JGI-PGF)"/>
            <person name="Lucas S."/>
            <person name="Copeland A."/>
            <person name="Lapidus A."/>
            <person name="Bruce D."/>
            <person name="Goodwin L."/>
            <person name="Pitluck S."/>
            <person name="Kyrpides N."/>
            <person name="Mavromatis K."/>
            <person name="Detter J.C."/>
            <person name="Han C."/>
            <person name="Land M."/>
            <person name="Hauser L."/>
            <person name="Markowitz V."/>
            <person name="Cheng J.-F."/>
            <person name="Hugenholtz P."/>
            <person name="Woyke T."/>
            <person name="Wu D."/>
            <person name="Pukall R."/>
            <person name="Wahrenburg C."/>
            <person name="Brambilla E."/>
            <person name="Klenk H.-P."/>
            <person name="Eisen J.A."/>
        </authorList>
    </citation>
    <scope>NUCLEOTIDE SEQUENCE [LARGE SCALE GENOMIC DNA]</scope>
    <source>
        <strain evidence="16">DSM 13965</strain>
    </source>
</reference>
<feature type="binding site" evidence="13">
    <location>
        <position position="209"/>
    </location>
    <ligand>
        <name>Zn(2+)</name>
        <dbReference type="ChEBI" id="CHEBI:29105"/>
    </ligand>
</feature>
<comment type="catalytic activity">
    <reaction evidence="12 13">
        <text>tRNA(Cys) + L-cysteine + ATP = L-cysteinyl-tRNA(Cys) + AMP + diphosphate</text>
        <dbReference type="Rhea" id="RHEA:17773"/>
        <dbReference type="Rhea" id="RHEA-COMP:9661"/>
        <dbReference type="Rhea" id="RHEA-COMP:9679"/>
        <dbReference type="ChEBI" id="CHEBI:30616"/>
        <dbReference type="ChEBI" id="CHEBI:33019"/>
        <dbReference type="ChEBI" id="CHEBI:35235"/>
        <dbReference type="ChEBI" id="CHEBI:78442"/>
        <dbReference type="ChEBI" id="CHEBI:78517"/>
        <dbReference type="ChEBI" id="CHEBI:456215"/>
        <dbReference type="EC" id="6.1.1.16"/>
    </reaction>
</comment>
<dbReference type="Proteomes" id="UP000005710">
    <property type="component" value="Unassembled WGS sequence"/>
</dbReference>
<dbReference type="SUPFAM" id="SSF47323">
    <property type="entry name" value="Anticodon-binding domain of a subclass of class I aminoacyl-tRNA synthetases"/>
    <property type="match status" value="1"/>
</dbReference>
<dbReference type="InterPro" id="IPR015273">
    <property type="entry name" value="Cys-tRNA-synt_Ia_DALR"/>
</dbReference>
<dbReference type="SUPFAM" id="SSF52374">
    <property type="entry name" value="Nucleotidylyl transferase"/>
    <property type="match status" value="1"/>
</dbReference>
<name>K6Q1H9_9FIRM</name>
<feature type="short sequence motif" description="'KMSKS' region" evidence="13">
    <location>
        <begin position="266"/>
        <end position="270"/>
    </location>
</feature>
<dbReference type="PANTHER" id="PTHR10890">
    <property type="entry name" value="CYSTEINYL-TRNA SYNTHETASE"/>
    <property type="match status" value="1"/>
</dbReference>
<evidence type="ECO:0000256" key="3">
    <source>
        <dbReference type="ARBA" id="ARBA00011245"/>
    </source>
</evidence>
<dbReference type="InterPro" id="IPR009080">
    <property type="entry name" value="tRNAsynth_Ia_anticodon-bd"/>
</dbReference>
<keyword evidence="10 13" id="KW-0648">Protein biosynthesis</keyword>
<keyword evidence="5 13" id="KW-0436">Ligase</keyword>
<evidence type="ECO:0000256" key="12">
    <source>
        <dbReference type="ARBA" id="ARBA00047398"/>
    </source>
</evidence>
<dbReference type="GO" id="GO:0005524">
    <property type="term" value="F:ATP binding"/>
    <property type="evidence" value="ECO:0007669"/>
    <property type="project" value="UniProtKB-UniRule"/>
</dbReference>
<dbReference type="HAMAP" id="MF_00041">
    <property type="entry name" value="Cys_tRNA_synth"/>
    <property type="match status" value="1"/>
</dbReference>
<evidence type="ECO:0000259" key="15">
    <source>
        <dbReference type="SMART" id="SM00840"/>
    </source>
</evidence>
<dbReference type="CDD" id="cd00672">
    <property type="entry name" value="CysRS_core"/>
    <property type="match status" value="1"/>
</dbReference>
<feature type="binding site" evidence="13">
    <location>
        <position position="238"/>
    </location>
    <ligand>
        <name>Zn(2+)</name>
        <dbReference type="ChEBI" id="CHEBI:29105"/>
    </ligand>
</feature>
<dbReference type="EMBL" id="AENY02000002">
    <property type="protein sequence ID" value="EKP94829.1"/>
    <property type="molecule type" value="Genomic_DNA"/>
</dbReference>
<keyword evidence="9 13" id="KW-0067">ATP-binding</keyword>
<dbReference type="HOGENOM" id="CLU_013528_0_1_9"/>
<evidence type="ECO:0000313" key="16">
    <source>
        <dbReference type="EMBL" id="EKP94829.1"/>
    </source>
</evidence>